<dbReference type="InterPro" id="IPR010982">
    <property type="entry name" value="Lambda_DNA-bd_dom_sf"/>
</dbReference>
<dbReference type="InterPro" id="IPR050400">
    <property type="entry name" value="Bact_Cytoskel_RodZ"/>
</dbReference>
<gene>
    <name evidence="3" type="ORF">G3R48_09730</name>
</gene>
<proteinExistence type="predicted"/>
<dbReference type="Gene3D" id="1.10.260.40">
    <property type="entry name" value="lambda repressor-like DNA-binding domains"/>
    <property type="match status" value="1"/>
</dbReference>
<dbReference type="PANTHER" id="PTHR34475">
    <property type="match status" value="1"/>
</dbReference>
<keyword evidence="4" id="KW-1185">Reference proteome</keyword>
<sequence>MNNDERLEKDQEQTQLLDDIATAGAILKVAREQKGMSIDAAAIALHLRPQILKDIENDYFDDISSTTYVRGYIRNYAKLTDANITAIMSCLDQQLPESTPPNMQSFSRKTSRQARDSRLKIITYLIGFGLVALFILWWVQKSQQLTDVDLSQPSVEELAAEHSLIGQSVEQGLIKQSLTEQLQPANTADSDKTVINEPQSERLTEQHITDTQVNAVDVTSTQAQIVSRANVEFRLSGDCWINVTDANGKVIIDGVKTSGRVVKAHGVSPLKVIIGAPQYVALNFNDEAVDLSGFSIGKVAKLTLPQT</sequence>
<keyword evidence="1" id="KW-0472">Membrane</keyword>
<name>A0ABS5I2K1_9GAMM</name>
<reference evidence="3 4" key="1">
    <citation type="submission" date="2020-02" db="EMBL/GenBank/DDBJ databases">
        <title>Shewanella WXL01 sp. nov., a marine bacterium isolated from green algae in Luhuitou Fringing Reef (Northern South China Sea).</title>
        <authorList>
            <person name="Wang X."/>
        </authorList>
    </citation>
    <scope>NUCLEOTIDE SEQUENCE [LARGE SCALE GENOMIC DNA]</scope>
    <source>
        <strain evidence="3 4">MCCC 1A01895</strain>
    </source>
</reference>
<evidence type="ECO:0000256" key="1">
    <source>
        <dbReference type="SAM" id="Phobius"/>
    </source>
</evidence>
<comment type="caution">
    <text evidence="3">The sequence shown here is derived from an EMBL/GenBank/DDBJ whole genome shotgun (WGS) entry which is preliminary data.</text>
</comment>
<evidence type="ECO:0000313" key="4">
    <source>
        <dbReference type="Proteomes" id="UP000811844"/>
    </source>
</evidence>
<protein>
    <submittedName>
        <fullName evidence="3">DUF4115 domain-containing protein</fullName>
    </submittedName>
</protein>
<keyword evidence="1" id="KW-0812">Transmembrane</keyword>
<feature type="transmembrane region" description="Helical" evidence="1">
    <location>
        <begin position="121"/>
        <end position="139"/>
    </location>
</feature>
<evidence type="ECO:0000313" key="3">
    <source>
        <dbReference type="EMBL" id="MBR9728252.1"/>
    </source>
</evidence>
<evidence type="ECO:0000259" key="2">
    <source>
        <dbReference type="Pfam" id="PF13464"/>
    </source>
</evidence>
<dbReference type="Pfam" id="PF13464">
    <property type="entry name" value="RodZ_C"/>
    <property type="match status" value="1"/>
</dbReference>
<dbReference type="RefSeq" id="WP_153662811.1">
    <property type="nucleotide sequence ID" value="NZ_JAAIKR010000008.1"/>
</dbReference>
<dbReference type="InterPro" id="IPR025194">
    <property type="entry name" value="RodZ-like_C"/>
</dbReference>
<dbReference type="Proteomes" id="UP000811844">
    <property type="component" value="Unassembled WGS sequence"/>
</dbReference>
<dbReference type="PANTHER" id="PTHR34475:SF1">
    <property type="entry name" value="CYTOSKELETON PROTEIN RODZ"/>
    <property type="match status" value="1"/>
</dbReference>
<dbReference type="Pfam" id="PF13413">
    <property type="entry name" value="HTH_25"/>
    <property type="match status" value="1"/>
</dbReference>
<keyword evidence="1" id="KW-1133">Transmembrane helix</keyword>
<organism evidence="3 4">
    <name type="scientific">Shewanella intestini</name>
    <dbReference type="NCBI Taxonomy" id="2017544"/>
    <lineage>
        <taxon>Bacteria</taxon>
        <taxon>Pseudomonadati</taxon>
        <taxon>Pseudomonadota</taxon>
        <taxon>Gammaproteobacteria</taxon>
        <taxon>Alteromonadales</taxon>
        <taxon>Shewanellaceae</taxon>
        <taxon>Shewanella</taxon>
    </lineage>
</organism>
<dbReference type="EMBL" id="JAAIKR010000008">
    <property type="protein sequence ID" value="MBR9728252.1"/>
    <property type="molecule type" value="Genomic_DNA"/>
</dbReference>
<accession>A0ABS5I2K1</accession>
<feature type="domain" description="Cytoskeleton protein RodZ-like C-terminal" evidence="2">
    <location>
        <begin position="233"/>
        <end position="303"/>
    </location>
</feature>